<dbReference type="RefSeq" id="WP_007485215.1">
    <property type="nucleotide sequence ID" value="NZ_JH724314.1"/>
</dbReference>
<dbReference type="PROSITE" id="PS00061">
    <property type="entry name" value="ADH_SHORT"/>
    <property type="match status" value="1"/>
</dbReference>
<dbReference type="PANTHER" id="PTHR43477">
    <property type="entry name" value="DIHYDROANTICAPSIN 7-DEHYDROGENASE"/>
    <property type="match status" value="1"/>
</dbReference>
<dbReference type="CDD" id="cd05233">
    <property type="entry name" value="SDR_c"/>
    <property type="match status" value="1"/>
</dbReference>
<dbReference type="EMBL" id="AGXS01000015">
    <property type="protein sequence ID" value="EIY52565.1"/>
    <property type="molecule type" value="Genomic_DNA"/>
</dbReference>
<dbReference type="Proteomes" id="UP000003089">
    <property type="component" value="Unassembled WGS sequence"/>
</dbReference>
<dbReference type="Pfam" id="PF13561">
    <property type="entry name" value="adh_short_C2"/>
    <property type="match status" value="1"/>
</dbReference>
<dbReference type="SMART" id="SM00822">
    <property type="entry name" value="PKS_KR"/>
    <property type="match status" value="1"/>
</dbReference>
<name>I8XNT5_9BACE</name>
<dbReference type="PRINTS" id="PR00081">
    <property type="entry name" value="GDHRDH"/>
</dbReference>
<keyword evidence="6" id="KW-1185">Reference proteome</keyword>
<evidence type="ECO:0000256" key="2">
    <source>
        <dbReference type="ARBA" id="ARBA00023002"/>
    </source>
</evidence>
<evidence type="ECO:0000313" key="5">
    <source>
        <dbReference type="EMBL" id="EIY52565.1"/>
    </source>
</evidence>
<keyword evidence="3" id="KW-0472">Membrane</keyword>
<reference evidence="5 6" key="1">
    <citation type="submission" date="2012-02" db="EMBL/GenBank/DDBJ databases">
        <title>The Genome Sequence of Bacteroides nordii CL02T12C05.</title>
        <authorList>
            <consortium name="The Broad Institute Genome Sequencing Platform"/>
            <person name="Earl A."/>
            <person name="Ward D."/>
            <person name="Feldgarden M."/>
            <person name="Gevers D."/>
            <person name="Zitomersky N.L."/>
            <person name="Coyne M.J."/>
            <person name="Comstock L.E."/>
            <person name="Young S.K."/>
            <person name="Zeng Q."/>
            <person name="Gargeya S."/>
            <person name="Fitzgerald M."/>
            <person name="Haas B."/>
            <person name="Abouelleil A."/>
            <person name="Alvarado L."/>
            <person name="Arachchi H.M."/>
            <person name="Berlin A."/>
            <person name="Chapman S.B."/>
            <person name="Gearin G."/>
            <person name="Goldberg J."/>
            <person name="Griggs A."/>
            <person name="Gujja S."/>
            <person name="Hansen M."/>
            <person name="Heiman D."/>
            <person name="Howarth C."/>
            <person name="Larimer J."/>
            <person name="Lui A."/>
            <person name="MacDonald P.J.P."/>
            <person name="McCowen C."/>
            <person name="Montmayeur A."/>
            <person name="Murphy C."/>
            <person name="Neiman D."/>
            <person name="Pearson M."/>
            <person name="Priest M."/>
            <person name="Roberts A."/>
            <person name="Saif S."/>
            <person name="Shea T."/>
            <person name="Sisk P."/>
            <person name="Stolte C."/>
            <person name="Sykes S."/>
            <person name="Wortman J."/>
            <person name="Nusbaum C."/>
            <person name="Birren B."/>
        </authorList>
    </citation>
    <scope>NUCLEOTIDE SEQUENCE [LARGE SCALE GENOMIC DNA]</scope>
    <source>
        <strain evidence="5 6">CL02T12C05</strain>
    </source>
</reference>
<dbReference type="PANTHER" id="PTHR43477:SF1">
    <property type="entry name" value="DIHYDROANTICAPSIN 7-DEHYDROGENASE"/>
    <property type="match status" value="1"/>
</dbReference>
<comment type="caution">
    <text evidence="5">The sequence shown here is derived from an EMBL/GenBank/DDBJ whole genome shotgun (WGS) entry which is preliminary data.</text>
</comment>
<dbReference type="AlphaFoldDB" id="I8XNT5"/>
<dbReference type="FunFam" id="3.40.50.720:FF:000084">
    <property type="entry name" value="Short-chain dehydrogenase reductase"/>
    <property type="match status" value="1"/>
</dbReference>
<dbReference type="InterPro" id="IPR051122">
    <property type="entry name" value="SDR_DHRS6-like"/>
</dbReference>
<keyword evidence="3" id="KW-1133">Transmembrane helix</keyword>
<evidence type="ECO:0000256" key="3">
    <source>
        <dbReference type="SAM" id="Phobius"/>
    </source>
</evidence>
<organism evidence="5 6">
    <name type="scientific">Bacteroides nordii CL02T12C05</name>
    <dbReference type="NCBI Taxonomy" id="997884"/>
    <lineage>
        <taxon>Bacteria</taxon>
        <taxon>Pseudomonadati</taxon>
        <taxon>Bacteroidota</taxon>
        <taxon>Bacteroidia</taxon>
        <taxon>Bacteroidales</taxon>
        <taxon>Bacteroidaceae</taxon>
        <taxon>Bacteroides</taxon>
    </lineage>
</organism>
<dbReference type="STRING" id="997884.HMPREF1068_02112"/>
<comment type="similarity">
    <text evidence="1">Belongs to the short-chain dehydrogenases/reductases (SDR) family.</text>
</comment>
<evidence type="ECO:0000256" key="1">
    <source>
        <dbReference type="ARBA" id="ARBA00006484"/>
    </source>
</evidence>
<dbReference type="eggNOG" id="COG1028">
    <property type="taxonomic scope" value="Bacteria"/>
</dbReference>
<evidence type="ECO:0000313" key="6">
    <source>
        <dbReference type="Proteomes" id="UP000003089"/>
    </source>
</evidence>
<dbReference type="InterPro" id="IPR036291">
    <property type="entry name" value="NAD(P)-bd_dom_sf"/>
</dbReference>
<protein>
    <recommendedName>
        <fullName evidence="4">Ketoreductase domain-containing protein</fullName>
    </recommendedName>
</protein>
<keyword evidence="2" id="KW-0560">Oxidoreductase</keyword>
<proteinExistence type="inferred from homology"/>
<dbReference type="PATRIC" id="fig|997884.3.peg.2148"/>
<dbReference type="InterPro" id="IPR057326">
    <property type="entry name" value="KR_dom"/>
</dbReference>
<dbReference type="HOGENOM" id="CLU_010194_1_0_10"/>
<feature type="transmembrane region" description="Helical" evidence="3">
    <location>
        <begin position="136"/>
        <end position="157"/>
    </location>
</feature>
<dbReference type="InterPro" id="IPR002347">
    <property type="entry name" value="SDR_fam"/>
</dbReference>
<sequence>MYSPFSLENKSILVTGASSGIGRSIAIECSRMGACLYLTGRNENRLLETLSLLDNRNNHTVLMADLSSADQIDSLVDSLEGKLDGVVQCAGFTIPKPFRFISLEDINAIMDVNYKAPVLLSQKLVKRKKINKNASIVFISSISGVYISSVGGCLYSGSKGAINGFLKGMALELSSKSIRVNSVNPGMIDTNIYGNGVITSEQLTEDVKRYPLGRYGKPEEVAYAVVYLLSDASSWVTGTNLLIDGGYTLL</sequence>
<dbReference type="Gene3D" id="3.40.50.720">
    <property type="entry name" value="NAD(P)-binding Rossmann-like Domain"/>
    <property type="match status" value="1"/>
</dbReference>
<feature type="domain" description="Ketoreductase" evidence="4">
    <location>
        <begin position="10"/>
        <end position="191"/>
    </location>
</feature>
<evidence type="ECO:0000259" key="4">
    <source>
        <dbReference type="SMART" id="SM00822"/>
    </source>
</evidence>
<gene>
    <name evidence="5" type="ORF">HMPREF1068_02112</name>
</gene>
<dbReference type="InterPro" id="IPR020904">
    <property type="entry name" value="Sc_DH/Rdtase_CS"/>
</dbReference>
<dbReference type="GO" id="GO:0016491">
    <property type="term" value="F:oxidoreductase activity"/>
    <property type="evidence" value="ECO:0007669"/>
    <property type="project" value="UniProtKB-KW"/>
</dbReference>
<dbReference type="PRINTS" id="PR00080">
    <property type="entry name" value="SDRFAMILY"/>
</dbReference>
<keyword evidence="3" id="KW-0812">Transmembrane</keyword>
<accession>I8XNT5</accession>
<dbReference type="SUPFAM" id="SSF51735">
    <property type="entry name" value="NAD(P)-binding Rossmann-fold domains"/>
    <property type="match status" value="1"/>
</dbReference>